<protein>
    <submittedName>
        <fullName evidence="2">Uncharacterized protein</fullName>
    </submittedName>
</protein>
<sequence length="86" mass="9338">MATRRESLSLVPSSLQPRKPPQATSASSSLSHPPEQQRAPDSTARVETQQRNSPGCQTNRRGSIITIPSLLSSIDPTPPHYPHMSP</sequence>
<proteinExistence type="predicted"/>
<dbReference type="Proteomes" id="UP000215127">
    <property type="component" value="Chromosome 11"/>
</dbReference>
<reference evidence="2 3" key="1">
    <citation type="submission" date="2016-06" db="EMBL/GenBank/DDBJ databases">
        <authorList>
            <person name="Kjaerup R.B."/>
            <person name="Dalgaard T.S."/>
            <person name="Juul-Madsen H.R."/>
        </authorList>
    </citation>
    <scope>NUCLEOTIDE SEQUENCE [LARGE SCALE GENOMIC DNA]</scope>
</reference>
<accession>A0A1X7S6A3</accession>
<evidence type="ECO:0000256" key="1">
    <source>
        <dbReference type="SAM" id="MobiDB-lite"/>
    </source>
</evidence>
<dbReference type="EMBL" id="LT853702">
    <property type="protein sequence ID" value="SMQ55212.1"/>
    <property type="molecule type" value="Genomic_DNA"/>
</dbReference>
<keyword evidence="3" id="KW-1185">Reference proteome</keyword>
<feature type="compositionally biased region" description="Pro residues" evidence="1">
    <location>
        <begin position="76"/>
        <end position="86"/>
    </location>
</feature>
<feature type="compositionally biased region" description="Polar residues" evidence="1">
    <location>
        <begin position="45"/>
        <end position="61"/>
    </location>
</feature>
<feature type="region of interest" description="Disordered" evidence="1">
    <location>
        <begin position="1"/>
        <end position="86"/>
    </location>
</feature>
<evidence type="ECO:0000313" key="2">
    <source>
        <dbReference type="EMBL" id="SMQ55212.1"/>
    </source>
</evidence>
<organism evidence="2 3">
    <name type="scientific">Zymoseptoria tritici (strain ST99CH_3D7)</name>
    <dbReference type="NCBI Taxonomy" id="1276538"/>
    <lineage>
        <taxon>Eukaryota</taxon>
        <taxon>Fungi</taxon>
        <taxon>Dikarya</taxon>
        <taxon>Ascomycota</taxon>
        <taxon>Pezizomycotina</taxon>
        <taxon>Dothideomycetes</taxon>
        <taxon>Dothideomycetidae</taxon>
        <taxon>Mycosphaerellales</taxon>
        <taxon>Mycosphaerellaceae</taxon>
        <taxon>Zymoseptoria</taxon>
    </lineage>
</organism>
<name>A0A1X7S6A3_ZYMT9</name>
<gene>
    <name evidence="2" type="ORF">ZT3D7_G10367</name>
</gene>
<evidence type="ECO:0000313" key="3">
    <source>
        <dbReference type="Proteomes" id="UP000215127"/>
    </source>
</evidence>
<feature type="compositionally biased region" description="Low complexity" evidence="1">
    <location>
        <begin position="63"/>
        <end position="74"/>
    </location>
</feature>
<dbReference type="AlphaFoldDB" id="A0A1X7S6A3"/>
<feature type="compositionally biased region" description="Polar residues" evidence="1">
    <location>
        <begin position="10"/>
        <end position="31"/>
    </location>
</feature>